<dbReference type="Gene3D" id="3.40.50.2300">
    <property type="match status" value="1"/>
</dbReference>
<dbReference type="AlphaFoldDB" id="A0AA48HNX9"/>
<dbReference type="PROSITE" id="PS50930">
    <property type="entry name" value="HTH_LYTTR"/>
    <property type="match status" value="1"/>
</dbReference>
<dbReference type="Pfam" id="PF00072">
    <property type="entry name" value="Response_reg"/>
    <property type="match status" value="1"/>
</dbReference>
<protein>
    <submittedName>
        <fullName evidence="5">DNA-binding response regulator</fullName>
    </submittedName>
</protein>
<keyword evidence="2" id="KW-0597">Phosphoprotein</keyword>
<gene>
    <name evidence="5" type="ORF">MACH26_24880</name>
</gene>
<dbReference type="PROSITE" id="PS50110">
    <property type="entry name" value="RESPONSE_REGULATORY"/>
    <property type="match status" value="1"/>
</dbReference>
<evidence type="ECO:0000256" key="1">
    <source>
        <dbReference type="ARBA" id="ARBA00023012"/>
    </source>
</evidence>
<dbReference type="InterPro" id="IPR011006">
    <property type="entry name" value="CheY-like_superfamily"/>
</dbReference>
<evidence type="ECO:0000259" key="3">
    <source>
        <dbReference type="PROSITE" id="PS50110"/>
    </source>
</evidence>
<name>A0AA48HNX9_9ALTE</name>
<dbReference type="SMART" id="SM00448">
    <property type="entry name" value="REC"/>
    <property type="match status" value="1"/>
</dbReference>
<keyword evidence="1" id="KW-0902">Two-component regulatory system</keyword>
<evidence type="ECO:0000313" key="5">
    <source>
        <dbReference type="EMBL" id="BDX06967.1"/>
    </source>
</evidence>
<dbReference type="GO" id="GO:0003677">
    <property type="term" value="F:DNA binding"/>
    <property type="evidence" value="ECO:0007669"/>
    <property type="project" value="UniProtKB-KW"/>
</dbReference>
<dbReference type="SMART" id="SM00850">
    <property type="entry name" value="LytTR"/>
    <property type="match status" value="1"/>
</dbReference>
<dbReference type="Pfam" id="PF04397">
    <property type="entry name" value="LytTR"/>
    <property type="match status" value="1"/>
</dbReference>
<sequence length="280" mass="32236">MFKESVKVLIADDEPLARQGLFSRLNKFSHLDILPMCENGTQALDGIKSLQPDAVFLDIEMPGLSGIELLNKLVEEQHRLPYIVFTTAYQDFALEAFNYELCDYLLKPVDCDRLEICLQRIEKSIEQQKALAMQDKLQHLLTRKTGKTLNGFIENLETSQQCQANDLQNYLSFKSGTEWIKVAVNEIDWIEAVGDYMCLHLGDKQQIIRKTMKQLEAELDHQHFPRVSRSAIVNVTKIHKLSPNSNGEYHAHLSCGKVVKVTRKYKYKLEEIRNKKSTVH</sequence>
<feature type="domain" description="HTH LytTR-type" evidence="4">
    <location>
        <begin position="171"/>
        <end position="275"/>
    </location>
</feature>
<organism evidence="5 6">
    <name type="scientific">Planctobacterium marinum</name>
    <dbReference type="NCBI Taxonomy" id="1631968"/>
    <lineage>
        <taxon>Bacteria</taxon>
        <taxon>Pseudomonadati</taxon>
        <taxon>Pseudomonadota</taxon>
        <taxon>Gammaproteobacteria</taxon>
        <taxon>Alteromonadales</taxon>
        <taxon>Alteromonadaceae</taxon>
        <taxon>Planctobacterium</taxon>
    </lineage>
</organism>
<dbReference type="SUPFAM" id="SSF52172">
    <property type="entry name" value="CheY-like"/>
    <property type="match status" value="1"/>
</dbReference>
<reference evidence="5" key="1">
    <citation type="submission" date="2023-01" db="EMBL/GenBank/DDBJ databases">
        <title>Complete genome sequence of Planctobacterium marinum strain Dej080120_11.</title>
        <authorList>
            <person name="Ueki S."/>
            <person name="Maruyama F."/>
        </authorList>
    </citation>
    <scope>NUCLEOTIDE SEQUENCE</scope>
    <source>
        <strain evidence="5">Dej080120_11</strain>
    </source>
</reference>
<dbReference type="GO" id="GO:0000156">
    <property type="term" value="F:phosphorelay response regulator activity"/>
    <property type="evidence" value="ECO:0007669"/>
    <property type="project" value="InterPro"/>
</dbReference>
<evidence type="ECO:0000313" key="6">
    <source>
        <dbReference type="Proteomes" id="UP001333710"/>
    </source>
</evidence>
<evidence type="ECO:0000256" key="2">
    <source>
        <dbReference type="PROSITE-ProRule" id="PRU00169"/>
    </source>
</evidence>
<dbReference type="Proteomes" id="UP001333710">
    <property type="component" value="Chromosome"/>
</dbReference>
<dbReference type="KEGG" id="pmaw:MACH26_24880"/>
<feature type="domain" description="Response regulatory" evidence="3">
    <location>
        <begin position="7"/>
        <end position="122"/>
    </location>
</feature>
<dbReference type="InterPro" id="IPR046947">
    <property type="entry name" value="LytR-like"/>
</dbReference>
<dbReference type="EMBL" id="AP027272">
    <property type="protein sequence ID" value="BDX06967.1"/>
    <property type="molecule type" value="Genomic_DNA"/>
</dbReference>
<keyword evidence="5" id="KW-0238">DNA-binding</keyword>
<proteinExistence type="predicted"/>
<dbReference type="Gene3D" id="2.40.50.1020">
    <property type="entry name" value="LytTr DNA-binding domain"/>
    <property type="match status" value="1"/>
</dbReference>
<dbReference type="RefSeq" id="WP_338292959.1">
    <property type="nucleotide sequence ID" value="NZ_AP027272.1"/>
</dbReference>
<dbReference type="PANTHER" id="PTHR37299">
    <property type="entry name" value="TRANSCRIPTIONAL REGULATOR-RELATED"/>
    <property type="match status" value="1"/>
</dbReference>
<accession>A0AA48HNX9</accession>
<evidence type="ECO:0000259" key="4">
    <source>
        <dbReference type="PROSITE" id="PS50930"/>
    </source>
</evidence>
<dbReference type="PANTHER" id="PTHR37299:SF1">
    <property type="entry name" value="STAGE 0 SPORULATION PROTEIN A HOMOLOG"/>
    <property type="match status" value="1"/>
</dbReference>
<feature type="modified residue" description="4-aspartylphosphate" evidence="2">
    <location>
        <position position="58"/>
    </location>
</feature>
<dbReference type="InterPro" id="IPR001789">
    <property type="entry name" value="Sig_transdc_resp-reg_receiver"/>
</dbReference>
<keyword evidence="6" id="KW-1185">Reference proteome</keyword>
<dbReference type="InterPro" id="IPR007492">
    <property type="entry name" value="LytTR_DNA-bd_dom"/>
</dbReference>